<proteinExistence type="predicted"/>
<reference evidence="1 2" key="1">
    <citation type="journal article" date="2019" name="Mol. Ecol. Resour.">
        <title>Chromosome-level genome assembly of Triplophysa tibetana, a fish adapted to the harsh high-altitude environment of the Tibetan Plateau.</title>
        <authorList>
            <person name="Yang X."/>
            <person name="Liu H."/>
            <person name="Ma Z."/>
            <person name="Zou Y."/>
            <person name="Zou M."/>
            <person name="Mao Y."/>
            <person name="Li X."/>
            <person name="Wang H."/>
            <person name="Chen T."/>
            <person name="Wang W."/>
            <person name="Yang R."/>
        </authorList>
    </citation>
    <scope>NUCLEOTIDE SEQUENCE [LARGE SCALE GENOMIC DNA]</scope>
    <source>
        <strain evidence="1">TTIB1903HZAU</strain>
        <tissue evidence="1">Muscle</tissue>
    </source>
</reference>
<name>A0A5A9NXS2_9TELE</name>
<keyword evidence="2" id="KW-1185">Reference proteome</keyword>
<protein>
    <submittedName>
        <fullName evidence="1">Uncharacterized protein</fullName>
    </submittedName>
</protein>
<organism evidence="1 2">
    <name type="scientific">Triplophysa tibetana</name>
    <dbReference type="NCBI Taxonomy" id="1572043"/>
    <lineage>
        <taxon>Eukaryota</taxon>
        <taxon>Metazoa</taxon>
        <taxon>Chordata</taxon>
        <taxon>Craniata</taxon>
        <taxon>Vertebrata</taxon>
        <taxon>Euteleostomi</taxon>
        <taxon>Actinopterygii</taxon>
        <taxon>Neopterygii</taxon>
        <taxon>Teleostei</taxon>
        <taxon>Ostariophysi</taxon>
        <taxon>Cypriniformes</taxon>
        <taxon>Nemacheilidae</taxon>
        <taxon>Triplophysa</taxon>
    </lineage>
</organism>
<evidence type="ECO:0000313" key="2">
    <source>
        <dbReference type="Proteomes" id="UP000324632"/>
    </source>
</evidence>
<dbReference type="Proteomes" id="UP000324632">
    <property type="component" value="Chromosome 12"/>
</dbReference>
<dbReference type="AlphaFoldDB" id="A0A5A9NXS2"/>
<accession>A0A5A9NXS2</accession>
<comment type="caution">
    <text evidence="1">The sequence shown here is derived from an EMBL/GenBank/DDBJ whole genome shotgun (WGS) entry which is preliminary data.</text>
</comment>
<evidence type="ECO:0000313" key="1">
    <source>
        <dbReference type="EMBL" id="KAA0714418.1"/>
    </source>
</evidence>
<sequence>MSESCSSQQNLSVYPEVNSAGSQAGTVSVCELQRQLVEEELCVCECECVFVVALSQRSKEAESAFLGIYKQLIEAPGSAVSQSELKSERVD</sequence>
<dbReference type="EMBL" id="SOYY01000012">
    <property type="protein sequence ID" value="KAA0714418.1"/>
    <property type="molecule type" value="Genomic_DNA"/>
</dbReference>
<gene>
    <name evidence="1" type="ORF">E1301_Tti016641</name>
</gene>